<dbReference type="InterPro" id="IPR025377">
    <property type="entry name" value="DUF4367"/>
</dbReference>
<protein>
    <recommendedName>
        <fullName evidence="1">DUF4367 domain-containing protein</fullName>
    </recommendedName>
</protein>
<dbReference type="RefSeq" id="WP_073030199.1">
    <property type="nucleotide sequence ID" value="NZ_FQXJ01000008.1"/>
</dbReference>
<dbReference type="AlphaFoldDB" id="A0A1M5YQT2"/>
<evidence type="ECO:0000259" key="1">
    <source>
        <dbReference type="Pfam" id="PF14285"/>
    </source>
</evidence>
<accession>A0A1M5YQT2</accession>
<dbReference type="Pfam" id="PF14285">
    <property type="entry name" value="DUF4367"/>
    <property type="match status" value="1"/>
</dbReference>
<feature type="domain" description="DUF4367" evidence="1">
    <location>
        <begin position="144"/>
        <end position="252"/>
    </location>
</feature>
<dbReference type="OrthoDB" id="1794845at2"/>
<keyword evidence="3" id="KW-1185">Reference proteome</keyword>
<evidence type="ECO:0000313" key="3">
    <source>
        <dbReference type="Proteomes" id="UP000183954"/>
    </source>
</evidence>
<gene>
    <name evidence="2" type="ORF">SAMN02746098_02653</name>
</gene>
<dbReference type="Proteomes" id="UP000183954">
    <property type="component" value="Unassembled WGS sequence"/>
</dbReference>
<name>A0A1M5YQT2_9FIRM</name>
<dbReference type="EMBL" id="FQXJ01000008">
    <property type="protein sequence ID" value="SHI14218.1"/>
    <property type="molecule type" value="Genomic_DNA"/>
</dbReference>
<reference evidence="3" key="1">
    <citation type="submission" date="2016-11" db="EMBL/GenBank/DDBJ databases">
        <authorList>
            <person name="Varghese N."/>
            <person name="Submissions S."/>
        </authorList>
    </citation>
    <scope>NUCLEOTIDE SEQUENCE [LARGE SCALE GENOMIC DNA]</scope>
    <source>
        <strain evidence="3">DSM 15449</strain>
    </source>
</reference>
<evidence type="ECO:0000313" key="2">
    <source>
        <dbReference type="EMBL" id="SHI14218.1"/>
    </source>
</evidence>
<proteinExistence type="predicted"/>
<sequence length="253" mass="28467">MALSEIELNRTIKDHFSKELAETIEVPNIDNQWEKIKQQILETETIPPTQRSILKQKRIVLAITILLSIGSVPFLRPNNANAFGGTIAKFFNYMVGKTTNNITETYQQGDESGIPKVQDLGDITEKEVSLDEVHNMIPFMLAAPSYLPLEANTRRIVLTSHGADVYQITFEYNLKDKVIVFSQQNNASGTSRGSLYDSEDTVIKDLMINADPAILFMHKNGISTLNWQSRSLLLQLKGQLSEEEIIKIAQSIK</sequence>
<dbReference type="STRING" id="1121420.SAMN02746098_02653"/>
<organism evidence="2 3">
    <name type="scientific">Desulfosporosinus lacus DSM 15449</name>
    <dbReference type="NCBI Taxonomy" id="1121420"/>
    <lineage>
        <taxon>Bacteria</taxon>
        <taxon>Bacillati</taxon>
        <taxon>Bacillota</taxon>
        <taxon>Clostridia</taxon>
        <taxon>Eubacteriales</taxon>
        <taxon>Desulfitobacteriaceae</taxon>
        <taxon>Desulfosporosinus</taxon>
    </lineage>
</organism>